<dbReference type="InterPro" id="IPR036102">
    <property type="entry name" value="OsmC/Ohrsf"/>
</dbReference>
<gene>
    <name evidence="1" type="ORF">FXF65_39345</name>
</gene>
<comment type="caution">
    <text evidence="1">The sequence shown here is derived from an EMBL/GenBank/DDBJ whole genome shotgun (WGS) entry which is preliminary data.</text>
</comment>
<keyword evidence="2" id="KW-1185">Reference proteome</keyword>
<sequence>MKKHQYEVSVTWTGNTGSGTSSYRDYERAHEIRVDGKPPIVGSSDPSFRGDVARWNPEELLVASLSQCHMLWFLHLCAVEKVVVTAYEDSPRGTMVETPDGGGRFEEVVLRPRVALADAEQAGRAAELHDRAHELCFIANSMNFPVRHEPEF</sequence>
<reference evidence="1 2" key="1">
    <citation type="submission" date="2019-08" db="EMBL/GenBank/DDBJ databases">
        <title>Actinomadura sp. nov. CYP1-5 isolated from mountain soil.</title>
        <authorList>
            <person name="Songsumanus A."/>
            <person name="Kuncharoen N."/>
            <person name="Kudo T."/>
            <person name="Yuki M."/>
            <person name="Igarashi Y."/>
            <person name="Tanasupawat S."/>
        </authorList>
    </citation>
    <scope>NUCLEOTIDE SEQUENCE [LARGE SCALE GENOMIC DNA]</scope>
    <source>
        <strain evidence="1 2">GKU157</strain>
    </source>
</reference>
<evidence type="ECO:0000313" key="2">
    <source>
        <dbReference type="Proteomes" id="UP000322634"/>
    </source>
</evidence>
<dbReference type="RefSeq" id="WP_148355533.1">
    <property type="nucleotide sequence ID" value="NZ_JBHSBF010000015.1"/>
</dbReference>
<dbReference type="OrthoDB" id="9795405at2"/>
<dbReference type="Proteomes" id="UP000322634">
    <property type="component" value="Unassembled WGS sequence"/>
</dbReference>
<dbReference type="Pfam" id="PF02566">
    <property type="entry name" value="OsmC"/>
    <property type="match status" value="1"/>
</dbReference>
<dbReference type="SUPFAM" id="SSF82784">
    <property type="entry name" value="OsmC-like"/>
    <property type="match status" value="1"/>
</dbReference>
<dbReference type="InterPro" id="IPR052707">
    <property type="entry name" value="OsmC_Ohr_Peroxiredoxin"/>
</dbReference>
<evidence type="ECO:0000313" key="1">
    <source>
        <dbReference type="EMBL" id="TYC08350.1"/>
    </source>
</evidence>
<dbReference type="PANTHER" id="PTHR42830">
    <property type="entry name" value="OSMOTICALLY INDUCIBLE FAMILY PROTEIN"/>
    <property type="match status" value="1"/>
</dbReference>
<protein>
    <submittedName>
        <fullName evidence="1">OsmC family protein</fullName>
    </submittedName>
</protein>
<dbReference type="Gene3D" id="3.30.300.20">
    <property type="match status" value="1"/>
</dbReference>
<proteinExistence type="predicted"/>
<dbReference type="AlphaFoldDB" id="A0A5D0TSF3"/>
<dbReference type="InterPro" id="IPR015946">
    <property type="entry name" value="KH_dom-like_a/b"/>
</dbReference>
<dbReference type="InterPro" id="IPR003718">
    <property type="entry name" value="OsmC/Ohr_fam"/>
</dbReference>
<accession>A0A5D0TSF3</accession>
<organism evidence="1 2">
    <name type="scientific">Actinomadura syzygii</name>
    <dbReference type="NCBI Taxonomy" id="1427538"/>
    <lineage>
        <taxon>Bacteria</taxon>
        <taxon>Bacillati</taxon>
        <taxon>Actinomycetota</taxon>
        <taxon>Actinomycetes</taxon>
        <taxon>Streptosporangiales</taxon>
        <taxon>Thermomonosporaceae</taxon>
        <taxon>Actinomadura</taxon>
    </lineage>
</organism>
<name>A0A5D0TSF3_9ACTN</name>
<dbReference type="PANTHER" id="PTHR42830:SF2">
    <property type="entry name" value="OSMC_OHR FAMILY PROTEIN"/>
    <property type="match status" value="1"/>
</dbReference>
<dbReference type="EMBL" id="VSFF01000017">
    <property type="protein sequence ID" value="TYC08350.1"/>
    <property type="molecule type" value="Genomic_DNA"/>
</dbReference>